<protein>
    <recommendedName>
        <fullName evidence="1">HipA-like kinase domain-containing protein</fullName>
    </recommendedName>
</protein>
<organism evidence="2 3">
    <name type="scientific">Parendozoicomonas callyspongiae</name>
    <dbReference type="NCBI Taxonomy" id="2942213"/>
    <lineage>
        <taxon>Bacteria</taxon>
        <taxon>Pseudomonadati</taxon>
        <taxon>Pseudomonadota</taxon>
        <taxon>Gammaproteobacteria</taxon>
        <taxon>Oceanospirillales</taxon>
        <taxon>Endozoicomonadaceae</taxon>
        <taxon>Parendozoicomonas</taxon>
    </lineage>
</organism>
<keyword evidence="3" id="KW-1185">Reference proteome</keyword>
<feature type="domain" description="HipA-like kinase" evidence="1">
    <location>
        <begin position="7"/>
        <end position="243"/>
    </location>
</feature>
<comment type="caution">
    <text evidence="2">The sequence shown here is derived from an EMBL/GenBank/DDBJ whole genome shotgun (WGS) entry which is preliminary data.</text>
</comment>
<dbReference type="InterPro" id="IPR046748">
    <property type="entry name" value="HipA_2"/>
</dbReference>
<name>A0ABT0PIZ1_9GAMM</name>
<gene>
    <name evidence="2" type="ORF">M3P05_15450</name>
</gene>
<evidence type="ECO:0000313" key="3">
    <source>
        <dbReference type="Proteomes" id="UP001203338"/>
    </source>
</evidence>
<evidence type="ECO:0000259" key="1">
    <source>
        <dbReference type="Pfam" id="PF20613"/>
    </source>
</evidence>
<dbReference type="Pfam" id="PF20613">
    <property type="entry name" value="HipA_2"/>
    <property type="match status" value="1"/>
</dbReference>
<evidence type="ECO:0000313" key="2">
    <source>
        <dbReference type="EMBL" id="MCL6271319.1"/>
    </source>
</evidence>
<proteinExistence type="predicted"/>
<dbReference type="EMBL" id="JAMFLX010000023">
    <property type="protein sequence ID" value="MCL6271319.1"/>
    <property type="molecule type" value="Genomic_DNA"/>
</dbReference>
<accession>A0ABT0PIZ1</accession>
<sequence length="244" mass="28151">MDQPIQIDEIIGKTTQGMSGVHRCEGEDGEFYYVKGYKVGREDQAKEWICGHLAKEFGLPVADFCLVEINECLYHSLRNDSLRDAGHGICFGSREVKQANWLEPNKMPKKVSNNLKSDILVFDWWVKNCDRTPDNPNLLWTASEQKLSVIDHNLAFDCEFDEASFFKTHIFSGAKDTVFGDMVAIQEYQARMDKAITVFESAVDTVKRIWPWHDLEETRPFELDSEALLATLEMYRSSEFWSMK</sequence>
<dbReference type="Proteomes" id="UP001203338">
    <property type="component" value="Unassembled WGS sequence"/>
</dbReference>
<dbReference type="RefSeq" id="WP_249700856.1">
    <property type="nucleotide sequence ID" value="NZ_JAMFLX010000023.1"/>
</dbReference>
<reference evidence="2 3" key="1">
    <citation type="submission" date="2022-05" db="EMBL/GenBank/DDBJ databases">
        <authorList>
            <person name="Park J.-S."/>
        </authorList>
    </citation>
    <scope>NUCLEOTIDE SEQUENCE [LARGE SCALE GENOMIC DNA]</scope>
    <source>
        <strain evidence="2 3">2012CJ34-2</strain>
    </source>
</reference>